<reference evidence="2" key="1">
    <citation type="submission" date="2021-05" db="EMBL/GenBank/DDBJ databases">
        <title>The genome of the haptophyte Pavlova lutheri (Diacronema luteri, Pavlovales) - a model for lipid biosynthesis in eukaryotic algae.</title>
        <authorList>
            <person name="Hulatt C.J."/>
            <person name="Posewitz M.C."/>
        </authorList>
    </citation>
    <scope>NUCLEOTIDE SEQUENCE</scope>
    <source>
        <strain evidence="2">NIVA-4/92</strain>
    </source>
</reference>
<feature type="region of interest" description="Disordered" evidence="1">
    <location>
        <begin position="1"/>
        <end position="21"/>
    </location>
</feature>
<gene>
    <name evidence="2" type="ORF">KFE25_006916</name>
</gene>
<accession>A0A8J5XPT5</accession>
<proteinExistence type="predicted"/>
<organism evidence="2 3">
    <name type="scientific">Diacronema lutheri</name>
    <name type="common">Unicellular marine alga</name>
    <name type="synonym">Monochrysis lutheri</name>
    <dbReference type="NCBI Taxonomy" id="2081491"/>
    <lineage>
        <taxon>Eukaryota</taxon>
        <taxon>Haptista</taxon>
        <taxon>Haptophyta</taxon>
        <taxon>Pavlovophyceae</taxon>
        <taxon>Pavlovales</taxon>
        <taxon>Pavlovaceae</taxon>
        <taxon>Diacronema</taxon>
    </lineage>
</organism>
<keyword evidence="3" id="KW-1185">Reference proteome</keyword>
<evidence type="ECO:0000256" key="1">
    <source>
        <dbReference type="SAM" id="MobiDB-lite"/>
    </source>
</evidence>
<sequence>MPVKKKPGAKKKKASKGDAVPKAPAKEYVHVDVCNATWKSMRLTLQLTTSERIATVVAALQNFHGVGVKGLRLYVGDAIVEETLIDTGANPTLKELGIVGGSQLFDAFRASITYDYPPFRSVLNLPVHTSLI</sequence>
<dbReference type="AlphaFoldDB" id="A0A8J5XPT5"/>
<feature type="compositionally biased region" description="Basic residues" evidence="1">
    <location>
        <begin position="1"/>
        <end position="14"/>
    </location>
</feature>
<evidence type="ECO:0000313" key="2">
    <source>
        <dbReference type="EMBL" id="KAG8467864.1"/>
    </source>
</evidence>
<dbReference type="Proteomes" id="UP000751190">
    <property type="component" value="Unassembled WGS sequence"/>
</dbReference>
<comment type="caution">
    <text evidence="2">The sequence shown here is derived from an EMBL/GenBank/DDBJ whole genome shotgun (WGS) entry which is preliminary data.</text>
</comment>
<dbReference type="EMBL" id="JAGTXO010000005">
    <property type="protein sequence ID" value="KAG8467864.1"/>
    <property type="molecule type" value="Genomic_DNA"/>
</dbReference>
<evidence type="ECO:0000313" key="3">
    <source>
        <dbReference type="Proteomes" id="UP000751190"/>
    </source>
</evidence>
<name>A0A8J5XPT5_DIALT</name>
<protein>
    <submittedName>
        <fullName evidence="2">Uncharacterized protein</fullName>
    </submittedName>
</protein>